<comment type="caution">
    <text evidence="2">The sequence shown here is derived from an EMBL/GenBank/DDBJ whole genome shotgun (WGS) entry which is preliminary data.</text>
</comment>
<dbReference type="AlphaFoldDB" id="A0A0V1J2A1"/>
<name>A0A0V1J2A1_TRIPS</name>
<reference evidence="3 4" key="1">
    <citation type="submission" date="2015-01" db="EMBL/GenBank/DDBJ databases">
        <title>Evolution of Trichinella species and genotypes.</title>
        <authorList>
            <person name="Korhonen P.K."/>
            <person name="Edoardo P."/>
            <person name="Giuseppe L.R."/>
            <person name="Gasser R.B."/>
        </authorList>
    </citation>
    <scope>NUCLEOTIDE SEQUENCE [LARGE SCALE GENOMIC DNA]</scope>
    <source>
        <strain evidence="1">ISS13</strain>
        <strain evidence="2">ISS176</strain>
    </source>
</reference>
<dbReference type="Proteomes" id="UP000054826">
    <property type="component" value="Unassembled WGS sequence"/>
</dbReference>
<accession>A0A0V1J2A1</accession>
<evidence type="ECO:0000313" key="2">
    <source>
        <dbReference type="EMBL" id="KRZ29105.1"/>
    </source>
</evidence>
<dbReference type="Proteomes" id="UP000054632">
    <property type="component" value="Unassembled WGS sequence"/>
</dbReference>
<dbReference type="EMBL" id="JYDV01000144">
    <property type="protein sequence ID" value="KRZ29105.1"/>
    <property type="molecule type" value="Genomic_DNA"/>
</dbReference>
<evidence type="ECO:0000313" key="1">
    <source>
        <dbReference type="EMBL" id="KRY64918.1"/>
    </source>
</evidence>
<dbReference type="EMBL" id="JYDR01000252">
    <property type="protein sequence ID" value="KRY64918.1"/>
    <property type="molecule type" value="Genomic_DNA"/>
</dbReference>
<sequence>MDDEGGGGGGGVRQDDDVEKESYAVMLVVSRAVVCRLVYCKVDQSVGRSVSWSVEFCYLALCIVSCIASAGKGKSYMFLNVNDFKLEYYYCCKSTRIMKMKEQCYDEANISQLAQSFSYFLCFWSIVSILHAWKMSFTELTCFVSMKRFEIIDWQ</sequence>
<evidence type="ECO:0000313" key="3">
    <source>
        <dbReference type="Proteomes" id="UP000054632"/>
    </source>
</evidence>
<gene>
    <name evidence="1" type="ORF">T4A_8584</name>
    <name evidence="2" type="ORF">T4C_2930</name>
</gene>
<evidence type="ECO:0000313" key="4">
    <source>
        <dbReference type="Proteomes" id="UP000054826"/>
    </source>
</evidence>
<proteinExistence type="predicted"/>
<organism evidence="2 4">
    <name type="scientific">Trichinella pseudospiralis</name>
    <name type="common">Parasitic roundworm</name>
    <dbReference type="NCBI Taxonomy" id="6337"/>
    <lineage>
        <taxon>Eukaryota</taxon>
        <taxon>Metazoa</taxon>
        <taxon>Ecdysozoa</taxon>
        <taxon>Nematoda</taxon>
        <taxon>Enoplea</taxon>
        <taxon>Dorylaimia</taxon>
        <taxon>Trichinellida</taxon>
        <taxon>Trichinellidae</taxon>
        <taxon>Trichinella</taxon>
    </lineage>
</organism>
<protein>
    <submittedName>
        <fullName evidence="2">Uncharacterized protein</fullName>
    </submittedName>
</protein>